<feature type="transmembrane region" description="Helical" evidence="1">
    <location>
        <begin position="34"/>
        <end position="52"/>
    </location>
</feature>
<dbReference type="OrthoDB" id="1932814at2"/>
<sequence>MNTNLALKQKPMTYEYQKPKKIKKTKGKPRKNRSIYSIITIGIIVMSSYFITHNFYVLLNSKDLYFAVEYNFTNNDNDADSLLRVKHMSLINYDGNTATVEVSGLSKTKPHHTISLEGTFTKDDNKSWHVNEISQK</sequence>
<accession>A0A0A6SB22</accession>
<reference evidence="3 7" key="3">
    <citation type="submission" date="2020-01" db="EMBL/GenBank/DDBJ databases">
        <title>Genome sequence of a 1,3-propanediol producer, Clostridium butyricum S3.</title>
        <authorList>
            <person name="Zhou J."/>
        </authorList>
    </citation>
    <scope>NUCLEOTIDE SEQUENCE [LARGE SCALE GENOMIC DNA]</scope>
    <source>
        <strain evidence="3 7">S3</strain>
    </source>
</reference>
<protein>
    <submittedName>
        <fullName evidence="4">Uncharacterized protein</fullName>
    </submittedName>
</protein>
<dbReference type="EMBL" id="WOFV02000002">
    <property type="protein sequence ID" value="NAS16507.1"/>
    <property type="molecule type" value="Genomic_DNA"/>
</dbReference>
<keyword evidence="1" id="KW-0812">Transmembrane</keyword>
<keyword evidence="1" id="KW-0472">Membrane</keyword>
<comment type="caution">
    <text evidence="4">The sequence shown here is derived from an EMBL/GenBank/DDBJ whole genome shotgun (WGS) entry which is preliminary data.</text>
</comment>
<dbReference type="EMBL" id="LRDH01000107">
    <property type="protein sequence ID" value="PPV14611.1"/>
    <property type="molecule type" value="Genomic_DNA"/>
</dbReference>
<dbReference type="Proteomes" id="UP000321089">
    <property type="component" value="Unassembled WGS sequence"/>
</dbReference>
<name>A0A0A6SB22_CLOBU</name>
<dbReference type="AlphaFoldDB" id="A0A0A6SB22"/>
<evidence type="ECO:0000313" key="5">
    <source>
        <dbReference type="Proteomes" id="UP000238081"/>
    </source>
</evidence>
<dbReference type="RefSeq" id="WP_002582052.1">
    <property type="nucleotide sequence ID" value="NZ_BKBB01000014.1"/>
</dbReference>
<evidence type="ECO:0000313" key="2">
    <source>
        <dbReference type="EMBL" id="GEQ20070.1"/>
    </source>
</evidence>
<evidence type="ECO:0000313" key="6">
    <source>
        <dbReference type="Proteomes" id="UP000321089"/>
    </source>
</evidence>
<dbReference type="Proteomes" id="UP000474042">
    <property type="component" value="Unassembled WGS sequence"/>
</dbReference>
<evidence type="ECO:0000256" key="1">
    <source>
        <dbReference type="SAM" id="Phobius"/>
    </source>
</evidence>
<dbReference type="Proteomes" id="UP000238081">
    <property type="component" value="Unassembled WGS sequence"/>
</dbReference>
<proteinExistence type="predicted"/>
<reference evidence="4 5" key="1">
    <citation type="submission" date="2016-01" db="EMBL/GenBank/DDBJ databases">
        <title>Characterization of the Clostridium difficile lineages that are prevalent in Hong Kong and China.</title>
        <authorList>
            <person name="Kwok J.S.-L."/>
            <person name="Lam W.-Y."/>
            <person name="Ip M."/>
            <person name="Chan T.-F."/>
            <person name="Hawkey P.M."/>
            <person name="Tsui S.K.-W."/>
        </authorList>
    </citation>
    <scope>NUCLEOTIDE SEQUENCE [LARGE SCALE GENOMIC DNA]</scope>
    <source>
        <strain evidence="4 5">300064</strain>
    </source>
</reference>
<dbReference type="EMBL" id="BKBC01000005">
    <property type="protein sequence ID" value="GEQ20070.1"/>
    <property type="molecule type" value="Genomic_DNA"/>
</dbReference>
<reference evidence="2 6" key="2">
    <citation type="submission" date="2019-07" db="EMBL/GenBank/DDBJ databases">
        <title>Whole genome shotgun sequence of Clostridium butyricum NBRC 3858.</title>
        <authorList>
            <person name="Hosoyama A."/>
            <person name="Uohara A."/>
            <person name="Ohji S."/>
            <person name="Ichikawa N."/>
        </authorList>
    </citation>
    <scope>NUCLEOTIDE SEQUENCE [LARGE SCALE GENOMIC DNA]</scope>
    <source>
        <strain evidence="2 6">NBRC 3858</strain>
    </source>
</reference>
<gene>
    <name evidence="4" type="ORF">AWN73_02550</name>
    <name evidence="2" type="ORF">CBU02nite_05760</name>
    <name evidence="3" type="ORF">GND98_001120</name>
</gene>
<organism evidence="4 5">
    <name type="scientific">Clostridium butyricum</name>
    <dbReference type="NCBI Taxonomy" id="1492"/>
    <lineage>
        <taxon>Bacteria</taxon>
        <taxon>Bacillati</taxon>
        <taxon>Bacillota</taxon>
        <taxon>Clostridia</taxon>
        <taxon>Eubacteriales</taxon>
        <taxon>Clostridiaceae</taxon>
        <taxon>Clostridium</taxon>
    </lineage>
</organism>
<dbReference type="KEGG" id="cbut:ATN24_04735"/>
<keyword evidence="1" id="KW-1133">Transmembrane helix</keyword>
<evidence type="ECO:0000313" key="3">
    <source>
        <dbReference type="EMBL" id="NAS16507.1"/>
    </source>
</evidence>
<evidence type="ECO:0000313" key="4">
    <source>
        <dbReference type="EMBL" id="PPV14611.1"/>
    </source>
</evidence>
<evidence type="ECO:0000313" key="7">
    <source>
        <dbReference type="Proteomes" id="UP000474042"/>
    </source>
</evidence>